<feature type="compositionally biased region" description="Acidic residues" evidence="5">
    <location>
        <begin position="26"/>
        <end position="48"/>
    </location>
</feature>
<gene>
    <name evidence="7" type="ORF">CAPTEDRAFT_228571</name>
</gene>
<dbReference type="InterPro" id="IPR010919">
    <property type="entry name" value="SAND-like_dom_sf"/>
</dbReference>
<feature type="region of interest" description="Disordered" evidence="5">
    <location>
        <begin position="248"/>
        <end position="277"/>
    </location>
</feature>
<reference evidence="9" key="1">
    <citation type="submission" date="2012-12" db="EMBL/GenBank/DDBJ databases">
        <authorList>
            <person name="Hellsten U."/>
            <person name="Grimwood J."/>
            <person name="Chapman J.A."/>
            <person name="Shapiro H."/>
            <person name="Aerts A."/>
            <person name="Otillar R.P."/>
            <person name="Terry A.Y."/>
            <person name="Boore J.L."/>
            <person name="Simakov O."/>
            <person name="Marletaz F."/>
            <person name="Cho S.-J."/>
            <person name="Edsinger-Gonzales E."/>
            <person name="Havlak P."/>
            <person name="Kuo D.-H."/>
            <person name="Larsson T."/>
            <person name="Lv J."/>
            <person name="Arendt D."/>
            <person name="Savage R."/>
            <person name="Osoegawa K."/>
            <person name="de Jong P."/>
            <person name="Lindberg D.R."/>
            <person name="Seaver E.C."/>
            <person name="Weisblat D.A."/>
            <person name="Putnam N.H."/>
            <person name="Grigoriev I.V."/>
            <person name="Rokhsar D.S."/>
        </authorList>
    </citation>
    <scope>NUCLEOTIDE SEQUENCE</scope>
    <source>
        <strain evidence="9">I ESC-2004</strain>
    </source>
</reference>
<keyword evidence="3" id="KW-0804">Transcription</keyword>
<dbReference type="EnsemblMetazoa" id="CapteT228571">
    <property type="protein sequence ID" value="CapteP228571"/>
    <property type="gene ID" value="CapteG228571"/>
</dbReference>
<keyword evidence="9" id="KW-1185">Reference proteome</keyword>
<keyword evidence="4" id="KW-0539">Nucleus</keyword>
<evidence type="ECO:0000256" key="1">
    <source>
        <dbReference type="ARBA" id="ARBA00022553"/>
    </source>
</evidence>
<feature type="region of interest" description="Disordered" evidence="5">
    <location>
        <begin position="464"/>
        <end position="483"/>
    </location>
</feature>
<protein>
    <recommendedName>
        <fullName evidence="6">SAND domain-containing protein</fullName>
    </recommendedName>
</protein>
<dbReference type="HOGENOM" id="CLU_052418_0_0_1"/>
<feature type="region of interest" description="Disordered" evidence="5">
    <location>
        <begin position="1"/>
        <end position="48"/>
    </location>
</feature>
<dbReference type="GO" id="GO:0003677">
    <property type="term" value="F:DNA binding"/>
    <property type="evidence" value="ECO:0007669"/>
    <property type="project" value="UniProtKB-KW"/>
</dbReference>
<dbReference type="SMART" id="SM00258">
    <property type="entry name" value="SAND"/>
    <property type="match status" value="1"/>
</dbReference>
<keyword evidence="1" id="KW-0597">Phosphoprotein</keyword>
<organism evidence="7">
    <name type="scientific">Capitella teleta</name>
    <name type="common">Polychaete worm</name>
    <dbReference type="NCBI Taxonomy" id="283909"/>
    <lineage>
        <taxon>Eukaryota</taxon>
        <taxon>Metazoa</taxon>
        <taxon>Spiralia</taxon>
        <taxon>Lophotrochozoa</taxon>
        <taxon>Annelida</taxon>
        <taxon>Polychaeta</taxon>
        <taxon>Sedentaria</taxon>
        <taxon>Scolecida</taxon>
        <taxon>Capitellidae</taxon>
        <taxon>Capitella</taxon>
    </lineage>
</organism>
<feature type="domain" description="SAND" evidence="6">
    <location>
        <begin position="140"/>
        <end position="220"/>
    </location>
</feature>
<name>R7VDB9_CAPTE</name>
<dbReference type="SUPFAM" id="SSF63763">
    <property type="entry name" value="SAND domain-like"/>
    <property type="match status" value="1"/>
</dbReference>
<evidence type="ECO:0000313" key="9">
    <source>
        <dbReference type="Proteomes" id="UP000014760"/>
    </source>
</evidence>
<dbReference type="AlphaFoldDB" id="R7VDB9"/>
<dbReference type="EMBL" id="KB294622">
    <property type="protein sequence ID" value="ELU14296.1"/>
    <property type="molecule type" value="Genomic_DNA"/>
</dbReference>
<dbReference type="Proteomes" id="UP000014760">
    <property type="component" value="Unassembled WGS sequence"/>
</dbReference>
<dbReference type="OrthoDB" id="437457at2759"/>
<evidence type="ECO:0000256" key="4">
    <source>
        <dbReference type="ARBA" id="ARBA00023242"/>
    </source>
</evidence>
<reference evidence="7 9" key="2">
    <citation type="journal article" date="2013" name="Nature">
        <title>Insights into bilaterian evolution from three spiralian genomes.</title>
        <authorList>
            <person name="Simakov O."/>
            <person name="Marletaz F."/>
            <person name="Cho S.J."/>
            <person name="Edsinger-Gonzales E."/>
            <person name="Havlak P."/>
            <person name="Hellsten U."/>
            <person name="Kuo D.H."/>
            <person name="Larsson T."/>
            <person name="Lv J."/>
            <person name="Arendt D."/>
            <person name="Savage R."/>
            <person name="Osoegawa K."/>
            <person name="de Jong P."/>
            <person name="Grimwood J."/>
            <person name="Chapman J.A."/>
            <person name="Shapiro H."/>
            <person name="Aerts A."/>
            <person name="Otillar R.P."/>
            <person name="Terry A.Y."/>
            <person name="Boore J.L."/>
            <person name="Grigoriev I.V."/>
            <person name="Lindberg D.R."/>
            <person name="Seaver E.C."/>
            <person name="Weisblat D.A."/>
            <person name="Putnam N.H."/>
            <person name="Rokhsar D.S."/>
        </authorList>
    </citation>
    <scope>NUCLEOTIDE SEQUENCE</scope>
    <source>
        <strain evidence="7 9">I ESC-2004</strain>
    </source>
</reference>
<proteinExistence type="predicted"/>
<feature type="region of interest" description="Disordered" evidence="5">
    <location>
        <begin position="110"/>
        <end position="133"/>
    </location>
</feature>
<dbReference type="GO" id="GO:0046872">
    <property type="term" value="F:metal ion binding"/>
    <property type="evidence" value="ECO:0007669"/>
    <property type="project" value="UniProtKB-KW"/>
</dbReference>
<feature type="compositionally biased region" description="Acidic residues" evidence="5">
    <location>
        <begin position="472"/>
        <end position="483"/>
    </location>
</feature>
<evidence type="ECO:0000256" key="3">
    <source>
        <dbReference type="ARBA" id="ARBA00023163"/>
    </source>
</evidence>
<dbReference type="InterPro" id="IPR000770">
    <property type="entry name" value="SAND_dom"/>
</dbReference>
<dbReference type="Pfam" id="PF01342">
    <property type="entry name" value="SAND"/>
    <property type="match status" value="1"/>
</dbReference>
<evidence type="ECO:0000256" key="2">
    <source>
        <dbReference type="ARBA" id="ARBA00023015"/>
    </source>
</evidence>
<evidence type="ECO:0000313" key="7">
    <source>
        <dbReference type="EMBL" id="ELU14296.1"/>
    </source>
</evidence>
<evidence type="ECO:0000313" key="8">
    <source>
        <dbReference type="EnsemblMetazoa" id="CapteP228571"/>
    </source>
</evidence>
<dbReference type="OMA" id="CHRISYC"/>
<accession>R7VDB9</accession>
<evidence type="ECO:0000256" key="5">
    <source>
        <dbReference type="SAM" id="MobiDB-lite"/>
    </source>
</evidence>
<dbReference type="PANTHER" id="PTHR10417">
    <property type="entry name" value="GLUCOCORTICOID MODULATORY ELEMENT-BINDING PROTEIN"/>
    <property type="match status" value="1"/>
</dbReference>
<sequence>MNPNDSEELSRSMSEVDSEHLPNNAEDLEGRDEEELHEDERGEEEADDVVTVALSDTDLHPDQQHVLVATSQGILTADQLGHCSGGVKTTHIVIHDQSLHQAGGVELSMQDHDGLRSPTTPLPPPTPSSPLSREKGFKYQWDESVFMNVLPVRCKNTSAELHKARFGSGGRGRCIHFKNAWYTPSEYEALCGRASSKDWKRSIRFGGRTLQCLIEDGIIQPHATSCTCAACCDDTSVTGPVRLFQPYKRRKRDGNEGVMRKKSLSMTSKSPLHESPSKSNEAIVYTLGSSVVQPFKVEGDITDPTTTIQIIPADASGHFTQEQLMSAVKPNLLQTKKGMKMESDDHKKWWQLTEMVSNLTQQVLQLKEMVEQTKEQAMLSKEDALRIQRQHLEKEKNDAIAALRIETQLNLSRAIFEERSQKDIAIQQALAQARAGLQHSEKVDSVTVVSDDKQVFTVTFAPPTQDNMDNIMEADGEDSDKEK</sequence>
<reference evidence="8" key="3">
    <citation type="submission" date="2015-06" db="UniProtKB">
        <authorList>
            <consortium name="EnsemblMetazoa"/>
        </authorList>
    </citation>
    <scope>IDENTIFICATION</scope>
</reference>
<keyword evidence="2" id="KW-0805">Transcription regulation</keyword>
<dbReference type="Gene3D" id="3.10.390.10">
    <property type="entry name" value="SAND domain-like"/>
    <property type="match status" value="1"/>
</dbReference>
<dbReference type="FunFam" id="3.10.390.10:FF:000004">
    <property type="entry name" value="Deformed epidermal autoregulatory factor 1"/>
    <property type="match status" value="1"/>
</dbReference>
<evidence type="ECO:0000259" key="6">
    <source>
        <dbReference type="PROSITE" id="PS50864"/>
    </source>
</evidence>
<dbReference type="PROSITE" id="PS50864">
    <property type="entry name" value="SAND"/>
    <property type="match status" value="1"/>
</dbReference>
<dbReference type="EMBL" id="AMQN01004882">
    <property type="status" value="NOT_ANNOTATED_CDS"/>
    <property type="molecule type" value="Genomic_DNA"/>
</dbReference>